<feature type="compositionally biased region" description="Low complexity" evidence="4">
    <location>
        <begin position="854"/>
        <end position="905"/>
    </location>
</feature>
<evidence type="ECO:0000256" key="4">
    <source>
        <dbReference type="SAM" id="MobiDB-lite"/>
    </source>
</evidence>
<dbReference type="OMA" id="HYENRAS"/>
<feature type="compositionally biased region" description="Polar residues" evidence="4">
    <location>
        <begin position="950"/>
        <end position="964"/>
    </location>
</feature>
<keyword evidence="5" id="KW-0472">Membrane</keyword>
<dbReference type="PROSITE" id="PS50184">
    <property type="entry name" value="VWFC_2"/>
    <property type="match status" value="1"/>
</dbReference>
<sequence length="973" mass="101792">MESIRAAAVVPPRKRLRTLSPSRTMSPSDQNGFLISVSILVVVYSIITTISVVDSAPAKFQSKPRRSRSEMGCTYNFSHYENRASIVTQEPCLNCTCQDSMLMCYLNVCPYVKALGEDCTITKQPGQCCPKVDCPSGMSDAIENSKSPSDPSASDKTKNTFVPVPVIDYEYETEAPSGDHQGCFINDKFYTDGQRLPADPTNPCETCYCVRNSSACVLQDCVLHIEGCSPVFNKRKPTCCPSRYDCSAMADQETLTTVAPGGCEHEGMMFVTGDSVPSVDKCQNCYCMPNNTVICQSQECQTPPGCTAGELQEGECCPTKFDCPTTTTIVPLEEATAVEMEDTTTTPKSASSSPELATETSSTDLGSQAITAETEQPVFFSEATTASAEETTRISDGGSREEQGRADDSSRCDVDGVVYKISETIRMKDPCLANCTCGAEGVIQCDHISCHEPQEDVSNCKVVKEDSQCCPYYDCPQDKTTPAPSLNDCVIDGKTYSHNTTVPQDDPCKSCTCLFEELVCAVEECVEDGCTLLPPTKDICCNYMCEDEEDETGTTPIPSDDVKSVSTTTIPDLEAVSEVTGSTESTTTVEASSEGAADTATASSTEPSKMTSLFLFASMENTSTESSSDVPPQESSTTHTSSELSTVESSSEVSSGSSTEALSEETTSVPPSEQTTESSTEMLEQSSTASSTGATSEAATGASSEGSTEASSEASTVASSEGSTEASSEASTEASSEGSTEASSEAFTEASTVVSSEKSTEASSETSTETSSEGSTEASSETSTEASTEASSELSGTVTTESTSEASSESTSEVSSEPATESATEAASDETSLASTETSESTPDISTEGSSLAEGSTESTNELSTSRSESTELSSEATTDSTLITSATDSSSDATSADQTTEASSEGSPEASTTSGSEQQTSFGTTASAETESDTHISSTSSEAVTSTEPGSSDSTGETETGNAKSKDGEHFY</sequence>
<feature type="compositionally biased region" description="Basic and acidic residues" evidence="4">
    <location>
        <begin position="390"/>
        <end position="410"/>
    </location>
</feature>
<feature type="transmembrane region" description="Helical" evidence="5">
    <location>
        <begin position="33"/>
        <end position="53"/>
    </location>
</feature>
<feature type="region of interest" description="Disordered" evidence="4">
    <location>
        <begin position="621"/>
        <end position="973"/>
    </location>
</feature>
<evidence type="ECO:0000256" key="1">
    <source>
        <dbReference type="ARBA" id="ARBA00004613"/>
    </source>
</evidence>
<dbReference type="InParanoid" id="A0A7M7KHD2"/>
<evidence type="ECO:0000256" key="5">
    <source>
        <dbReference type="SAM" id="Phobius"/>
    </source>
</evidence>
<feature type="region of interest" description="Disordered" evidence="4">
    <location>
        <begin position="551"/>
        <end position="608"/>
    </location>
</feature>
<accession>A0A7M7KHD2</accession>
<dbReference type="PANTHER" id="PTHR46698:SF3">
    <property type="entry name" value="TENECTIN ISOFORM 1-RELATED"/>
    <property type="match status" value="1"/>
</dbReference>
<keyword evidence="8" id="KW-1185">Reference proteome</keyword>
<feature type="compositionally biased region" description="Polar residues" evidence="4">
    <location>
        <begin position="621"/>
        <end position="630"/>
    </location>
</feature>
<evidence type="ECO:0000313" key="7">
    <source>
        <dbReference type="EnsemblMetazoa" id="XP_022666760"/>
    </source>
</evidence>
<feature type="compositionally biased region" description="Low complexity" evidence="4">
    <location>
        <begin position="938"/>
        <end position="949"/>
    </location>
</feature>
<feature type="compositionally biased region" description="Low complexity" evidence="4">
    <location>
        <begin position="634"/>
        <end position="668"/>
    </location>
</feature>
<dbReference type="EnsemblMetazoa" id="XM_022811025">
    <property type="protein sequence ID" value="XP_022666760"/>
    <property type="gene ID" value="LOC111252709"/>
</dbReference>
<feature type="compositionally biased region" description="Low complexity" evidence="4">
    <location>
        <begin position="686"/>
        <end position="842"/>
    </location>
</feature>
<dbReference type="SUPFAM" id="SSF57603">
    <property type="entry name" value="FnI-like domain"/>
    <property type="match status" value="3"/>
</dbReference>
<feature type="compositionally biased region" description="Low complexity" evidence="4">
    <location>
        <begin position="574"/>
        <end position="597"/>
    </location>
</feature>
<keyword evidence="3" id="KW-0732">Signal</keyword>
<dbReference type="OrthoDB" id="10068079at2759"/>
<protein>
    <recommendedName>
        <fullName evidence="6">VWFC domain-containing protein</fullName>
    </recommendedName>
</protein>
<keyword evidence="5" id="KW-0812">Transmembrane</keyword>
<keyword evidence="2" id="KW-0964">Secreted</keyword>
<dbReference type="RefSeq" id="XP_022666760.1">
    <property type="nucleotide sequence ID" value="XM_022811025.1"/>
</dbReference>
<evidence type="ECO:0000256" key="3">
    <source>
        <dbReference type="ARBA" id="ARBA00022729"/>
    </source>
</evidence>
<dbReference type="InterPro" id="IPR052424">
    <property type="entry name" value="Kielin_Chordin-BMP_Reg"/>
</dbReference>
<feature type="region of interest" description="Disordered" evidence="4">
    <location>
        <begin position="336"/>
        <end position="410"/>
    </location>
</feature>
<dbReference type="Gene3D" id="6.20.200.20">
    <property type="match status" value="2"/>
</dbReference>
<organism evidence="7 8">
    <name type="scientific">Varroa destructor</name>
    <name type="common">Honeybee mite</name>
    <dbReference type="NCBI Taxonomy" id="109461"/>
    <lineage>
        <taxon>Eukaryota</taxon>
        <taxon>Metazoa</taxon>
        <taxon>Ecdysozoa</taxon>
        <taxon>Arthropoda</taxon>
        <taxon>Chelicerata</taxon>
        <taxon>Arachnida</taxon>
        <taxon>Acari</taxon>
        <taxon>Parasitiformes</taxon>
        <taxon>Mesostigmata</taxon>
        <taxon>Gamasina</taxon>
        <taxon>Dermanyssoidea</taxon>
        <taxon>Varroidae</taxon>
        <taxon>Varroa</taxon>
    </lineage>
</organism>
<reference evidence="7" key="1">
    <citation type="submission" date="2021-01" db="UniProtKB">
        <authorList>
            <consortium name="EnsemblMetazoa"/>
        </authorList>
    </citation>
    <scope>IDENTIFICATION</scope>
</reference>
<dbReference type="Proteomes" id="UP000594260">
    <property type="component" value="Unplaced"/>
</dbReference>
<proteinExistence type="predicted"/>
<dbReference type="SMART" id="SM00214">
    <property type="entry name" value="VWC"/>
    <property type="match status" value="5"/>
</dbReference>
<feature type="compositionally biased region" description="Polar residues" evidence="4">
    <location>
        <begin position="906"/>
        <end position="930"/>
    </location>
</feature>
<dbReference type="PANTHER" id="PTHR46698">
    <property type="entry name" value="CROSSVEINLESS 2"/>
    <property type="match status" value="1"/>
</dbReference>
<evidence type="ECO:0000313" key="8">
    <source>
        <dbReference type="Proteomes" id="UP000594260"/>
    </source>
</evidence>
<evidence type="ECO:0000256" key="2">
    <source>
        <dbReference type="ARBA" id="ARBA00022525"/>
    </source>
</evidence>
<keyword evidence="5" id="KW-1133">Transmembrane helix</keyword>
<evidence type="ECO:0000259" key="6">
    <source>
        <dbReference type="PROSITE" id="PS50184"/>
    </source>
</evidence>
<feature type="domain" description="VWFC" evidence="6">
    <location>
        <begin position="261"/>
        <end position="324"/>
    </location>
</feature>
<dbReference type="InterPro" id="IPR001007">
    <property type="entry name" value="VWF_dom"/>
</dbReference>
<dbReference type="AlphaFoldDB" id="A0A7M7KHD2"/>
<name>A0A7M7KHD2_VARDE</name>
<dbReference type="KEGG" id="vde:111252709"/>
<dbReference type="GO" id="GO:0005576">
    <property type="term" value="C:extracellular region"/>
    <property type="evidence" value="ECO:0007669"/>
    <property type="project" value="UniProtKB-SubCell"/>
</dbReference>
<feature type="compositionally biased region" description="Low complexity" evidence="4">
    <location>
        <begin position="343"/>
        <end position="354"/>
    </location>
</feature>
<feature type="compositionally biased region" description="Polar residues" evidence="4">
    <location>
        <begin position="358"/>
        <end position="374"/>
    </location>
</feature>
<feature type="compositionally biased region" description="Polar residues" evidence="4">
    <location>
        <begin position="669"/>
        <end position="685"/>
    </location>
</feature>
<dbReference type="GeneID" id="111252709"/>
<comment type="subcellular location">
    <subcellularLocation>
        <location evidence="1">Secreted</location>
    </subcellularLocation>
</comment>